<evidence type="ECO:0000313" key="5">
    <source>
        <dbReference type="Proteomes" id="UP001642406"/>
    </source>
</evidence>
<dbReference type="Proteomes" id="UP001642406">
    <property type="component" value="Unassembled WGS sequence"/>
</dbReference>
<keyword evidence="2" id="KW-0560">Oxidoreductase</keyword>
<gene>
    <name evidence="4" type="ORF">SBRCBS47491_005172</name>
</gene>
<accession>A0ABP0BUB4</accession>
<dbReference type="InterPro" id="IPR036291">
    <property type="entry name" value="NAD(P)-bd_dom_sf"/>
</dbReference>
<dbReference type="PANTHER" id="PTHR42760:SF133">
    <property type="entry name" value="3-OXOACYL-[ACYL-CARRIER-PROTEIN] REDUCTASE"/>
    <property type="match status" value="1"/>
</dbReference>
<dbReference type="Gene3D" id="3.40.50.720">
    <property type="entry name" value="NAD(P)-binding Rossmann-like Domain"/>
    <property type="match status" value="1"/>
</dbReference>
<dbReference type="PRINTS" id="PR00081">
    <property type="entry name" value="GDHRDH"/>
</dbReference>
<protein>
    <submittedName>
        <fullName evidence="4">Uncharacterized protein</fullName>
    </submittedName>
</protein>
<evidence type="ECO:0000256" key="3">
    <source>
        <dbReference type="RuleBase" id="RU000363"/>
    </source>
</evidence>
<sequence length="302" mass="31408">MLYNTTPDQLYEPRSSIVDPLGYGKVAVVTGCASGIGLACTQLLLAHQFSVCGVDRSPFDYSLLRVADHGRFHFHQADLAQDPGACDEVVRICLHASERNDQPRRIDVLVNVAGVLDNFASADTVTDAMWDHVLAVNLTVPVRMMRAVLGVMKEQQANSTTGGGVGGVIINVASTAGLSGAVAGVAYTASKHGLIGATKNVAWRFRHEGIRCNAVLPGAVDSSVGQAIANRIDEGLDTAGFAEAAPVFALQAQASPSKAPGSNGAISITALDVAKAVVFLLGDQASSINGVCLPVDKAWGVM</sequence>
<evidence type="ECO:0000256" key="2">
    <source>
        <dbReference type="ARBA" id="ARBA00023002"/>
    </source>
</evidence>
<keyword evidence="5" id="KW-1185">Reference proteome</keyword>
<comment type="caution">
    <text evidence="4">The sequence shown here is derived from an EMBL/GenBank/DDBJ whole genome shotgun (WGS) entry which is preliminary data.</text>
</comment>
<proteinExistence type="inferred from homology"/>
<dbReference type="Pfam" id="PF00106">
    <property type="entry name" value="adh_short"/>
    <property type="match status" value="1"/>
</dbReference>
<evidence type="ECO:0000256" key="1">
    <source>
        <dbReference type="ARBA" id="ARBA00006484"/>
    </source>
</evidence>
<reference evidence="4 5" key="1">
    <citation type="submission" date="2024-01" db="EMBL/GenBank/DDBJ databases">
        <authorList>
            <person name="Allen C."/>
            <person name="Tagirdzhanova G."/>
        </authorList>
    </citation>
    <scope>NUCLEOTIDE SEQUENCE [LARGE SCALE GENOMIC DNA]</scope>
</reference>
<dbReference type="PANTHER" id="PTHR42760">
    <property type="entry name" value="SHORT-CHAIN DEHYDROGENASES/REDUCTASES FAMILY MEMBER"/>
    <property type="match status" value="1"/>
</dbReference>
<dbReference type="SUPFAM" id="SSF51735">
    <property type="entry name" value="NAD(P)-binding Rossmann-fold domains"/>
    <property type="match status" value="1"/>
</dbReference>
<dbReference type="EMBL" id="CAWUHC010000043">
    <property type="protein sequence ID" value="CAK7223332.1"/>
    <property type="molecule type" value="Genomic_DNA"/>
</dbReference>
<organism evidence="4 5">
    <name type="scientific">Sporothrix bragantina</name>
    <dbReference type="NCBI Taxonomy" id="671064"/>
    <lineage>
        <taxon>Eukaryota</taxon>
        <taxon>Fungi</taxon>
        <taxon>Dikarya</taxon>
        <taxon>Ascomycota</taxon>
        <taxon>Pezizomycotina</taxon>
        <taxon>Sordariomycetes</taxon>
        <taxon>Sordariomycetidae</taxon>
        <taxon>Ophiostomatales</taxon>
        <taxon>Ophiostomataceae</taxon>
        <taxon>Sporothrix</taxon>
    </lineage>
</organism>
<dbReference type="InterPro" id="IPR002347">
    <property type="entry name" value="SDR_fam"/>
</dbReference>
<evidence type="ECO:0000313" key="4">
    <source>
        <dbReference type="EMBL" id="CAK7223332.1"/>
    </source>
</evidence>
<dbReference type="PRINTS" id="PR00080">
    <property type="entry name" value="SDRFAMILY"/>
</dbReference>
<comment type="similarity">
    <text evidence="1 3">Belongs to the short-chain dehydrogenases/reductases (SDR) family.</text>
</comment>
<dbReference type="CDD" id="cd05233">
    <property type="entry name" value="SDR_c"/>
    <property type="match status" value="1"/>
</dbReference>
<name>A0ABP0BUB4_9PEZI</name>